<keyword evidence="2" id="KW-1185">Reference proteome</keyword>
<evidence type="ECO:0000313" key="2">
    <source>
        <dbReference type="Proteomes" id="UP001560045"/>
    </source>
</evidence>
<reference evidence="1 2" key="1">
    <citation type="submission" date="2024-06" db="EMBL/GenBank/DDBJ databases">
        <title>Draft genome sequence of Geodermatophilus badlandi, a novel member of the Geodermatophilaceae isolated from badland sedimentary rocks in the Red desert, Wyoming, USA.</title>
        <authorList>
            <person name="Ben Tekaya S."/>
            <person name="Nouioui I."/>
            <person name="Flores G.M."/>
            <person name="Shaal M.N."/>
            <person name="Bredoire F."/>
            <person name="Basile F."/>
            <person name="Van Diepen L."/>
            <person name="Ward N.L."/>
        </authorList>
    </citation>
    <scope>NUCLEOTIDE SEQUENCE [LARGE SCALE GENOMIC DNA]</scope>
    <source>
        <strain evidence="1 2">WL48A</strain>
    </source>
</reference>
<name>A0ABV3XES1_9ACTN</name>
<evidence type="ECO:0000313" key="1">
    <source>
        <dbReference type="EMBL" id="MEX5718593.1"/>
    </source>
</evidence>
<dbReference type="Proteomes" id="UP001560045">
    <property type="component" value="Unassembled WGS sequence"/>
</dbReference>
<proteinExistence type="predicted"/>
<evidence type="ECO:0008006" key="3">
    <source>
        <dbReference type="Google" id="ProtNLM"/>
    </source>
</evidence>
<dbReference type="EMBL" id="JBFNXQ010000023">
    <property type="protein sequence ID" value="MEX5718593.1"/>
    <property type="molecule type" value="Genomic_DNA"/>
</dbReference>
<gene>
    <name evidence="1" type="ORF">ABQ292_09480</name>
</gene>
<protein>
    <recommendedName>
        <fullName evidence="3">DUF4325 domain-containing protein</fullName>
    </recommendedName>
</protein>
<sequence>MTSVLPPIEVPQLSGGRERARALVEGLGHRMAGAVIVVDFRRMVAGTPSFADELVTRVLVDGGAAALRAVHVSREFWQYLLEAARDHGVAERLQTA</sequence>
<comment type="caution">
    <text evidence="1">The sequence shown here is derived from an EMBL/GenBank/DDBJ whole genome shotgun (WGS) entry which is preliminary data.</text>
</comment>
<organism evidence="1 2">
    <name type="scientific">Geodermatophilus maliterrae</name>
    <dbReference type="NCBI Taxonomy" id="3162531"/>
    <lineage>
        <taxon>Bacteria</taxon>
        <taxon>Bacillati</taxon>
        <taxon>Actinomycetota</taxon>
        <taxon>Actinomycetes</taxon>
        <taxon>Geodermatophilales</taxon>
        <taxon>Geodermatophilaceae</taxon>
        <taxon>Geodermatophilus</taxon>
    </lineage>
</organism>
<accession>A0ABV3XES1</accession>
<dbReference type="RefSeq" id="WP_369205604.1">
    <property type="nucleotide sequence ID" value="NZ_JBFNXQ010000023.1"/>
</dbReference>